<sequence length="338" mass="38207">MKQLLRYILLRLLLTIPMIFILLTIVFFVLRIMPGDPVSAMLGGHAPDKVIEQKKEELGLNRPIVVQYFSYLWQICQLDLGNSMIFKQSVMQPIKEKLPATLELSLCGMIITIIFGVFLGAYAADKRRTARDYGIRLYGIVIYCIPVFWLGLMLQLFFGIWLNLFPISGRTGPRIFVSMFEKTGFYLIDTLLVRDFAAFGDVLMHLALPSLALGLYLSGIFVRLTRANMLDVLKADYIVAAQARGIPNTKIVYKHALKNALVPILTMLGLQFALLMAGAVLTESTFSWPGMGRLLMERIYARDYPTIQGIIIMFAFFVALASLVVDVLYALIDPRVRY</sequence>
<accession>A0A081C4L2</accession>
<dbReference type="GO" id="GO:0055085">
    <property type="term" value="P:transmembrane transport"/>
    <property type="evidence" value="ECO:0007669"/>
    <property type="project" value="InterPro"/>
</dbReference>
<organism evidence="9">
    <name type="scientific">Vecturithrix granuli</name>
    <dbReference type="NCBI Taxonomy" id="1499967"/>
    <lineage>
        <taxon>Bacteria</taxon>
        <taxon>Candidatus Moduliflexota</taxon>
        <taxon>Candidatus Vecturitrichia</taxon>
        <taxon>Candidatus Vecturitrichales</taxon>
        <taxon>Candidatus Vecturitrichaceae</taxon>
        <taxon>Candidatus Vecturithrix</taxon>
    </lineage>
</organism>
<keyword evidence="5 7" id="KW-1133">Transmembrane helix</keyword>
<evidence type="ECO:0000256" key="3">
    <source>
        <dbReference type="ARBA" id="ARBA00022475"/>
    </source>
</evidence>
<comment type="similarity">
    <text evidence="7">Belongs to the binding-protein-dependent transport system permease family.</text>
</comment>
<evidence type="ECO:0000313" key="9">
    <source>
        <dbReference type="EMBL" id="GAK59517.1"/>
    </source>
</evidence>
<feature type="domain" description="ABC transmembrane type-1" evidence="8">
    <location>
        <begin position="98"/>
        <end position="329"/>
    </location>
</feature>
<dbReference type="Proteomes" id="UP000030661">
    <property type="component" value="Unassembled WGS sequence"/>
</dbReference>
<feature type="transmembrane region" description="Helical" evidence="7">
    <location>
        <begin position="202"/>
        <end position="224"/>
    </location>
</feature>
<dbReference type="GO" id="GO:0005886">
    <property type="term" value="C:plasma membrane"/>
    <property type="evidence" value="ECO:0007669"/>
    <property type="project" value="UniProtKB-SubCell"/>
</dbReference>
<evidence type="ECO:0000259" key="8">
    <source>
        <dbReference type="PROSITE" id="PS50928"/>
    </source>
</evidence>
<gene>
    <name evidence="9" type="ORF">U27_06502</name>
</gene>
<dbReference type="CDD" id="cd06261">
    <property type="entry name" value="TM_PBP2"/>
    <property type="match status" value="1"/>
</dbReference>
<evidence type="ECO:0000256" key="2">
    <source>
        <dbReference type="ARBA" id="ARBA00022448"/>
    </source>
</evidence>
<dbReference type="PANTHER" id="PTHR43163">
    <property type="entry name" value="DIPEPTIDE TRANSPORT SYSTEM PERMEASE PROTEIN DPPB-RELATED"/>
    <property type="match status" value="1"/>
</dbReference>
<dbReference type="InterPro" id="IPR035906">
    <property type="entry name" value="MetI-like_sf"/>
</dbReference>
<keyword evidence="6 7" id="KW-0472">Membrane</keyword>
<dbReference type="EMBL" id="DF820470">
    <property type="protein sequence ID" value="GAK59517.1"/>
    <property type="molecule type" value="Genomic_DNA"/>
</dbReference>
<dbReference type="STRING" id="1499967.U27_06502"/>
<evidence type="ECO:0000313" key="10">
    <source>
        <dbReference type="Proteomes" id="UP000030661"/>
    </source>
</evidence>
<feature type="transmembrane region" description="Helical" evidence="7">
    <location>
        <begin position="100"/>
        <end position="123"/>
    </location>
</feature>
<name>A0A081C4L2_VECG1</name>
<feature type="transmembrane region" description="Helical" evidence="7">
    <location>
        <begin position="260"/>
        <end position="281"/>
    </location>
</feature>
<evidence type="ECO:0000256" key="6">
    <source>
        <dbReference type="ARBA" id="ARBA00023136"/>
    </source>
</evidence>
<dbReference type="Gene3D" id="1.10.3720.10">
    <property type="entry name" value="MetI-like"/>
    <property type="match status" value="1"/>
</dbReference>
<reference evidence="9" key="1">
    <citation type="journal article" date="2015" name="PeerJ">
        <title>First genomic representation of candidate bacterial phylum KSB3 points to enhanced environmental sensing as a trigger of wastewater bulking.</title>
        <authorList>
            <person name="Sekiguchi Y."/>
            <person name="Ohashi A."/>
            <person name="Parks D.H."/>
            <person name="Yamauchi T."/>
            <person name="Tyson G.W."/>
            <person name="Hugenholtz P."/>
        </authorList>
    </citation>
    <scope>NUCLEOTIDE SEQUENCE [LARGE SCALE GENOMIC DNA]</scope>
</reference>
<keyword evidence="10" id="KW-1185">Reference proteome</keyword>
<evidence type="ECO:0000256" key="1">
    <source>
        <dbReference type="ARBA" id="ARBA00004651"/>
    </source>
</evidence>
<protein>
    <submittedName>
        <fullName evidence="9">Binding-protein-dependent transport systems inner membrane component</fullName>
    </submittedName>
</protein>
<comment type="subcellular location">
    <subcellularLocation>
        <location evidence="1 7">Cell membrane</location>
        <topology evidence="1 7">Multi-pass membrane protein</topology>
    </subcellularLocation>
</comment>
<dbReference type="PANTHER" id="PTHR43163:SF6">
    <property type="entry name" value="DIPEPTIDE TRANSPORT SYSTEM PERMEASE PROTEIN DPPB-RELATED"/>
    <property type="match status" value="1"/>
</dbReference>
<dbReference type="InterPro" id="IPR045621">
    <property type="entry name" value="BPD_transp_1_N"/>
</dbReference>
<dbReference type="InterPro" id="IPR000515">
    <property type="entry name" value="MetI-like"/>
</dbReference>
<keyword evidence="2 7" id="KW-0813">Transport</keyword>
<feature type="transmembrane region" description="Helical" evidence="7">
    <location>
        <begin position="310"/>
        <end position="332"/>
    </location>
</feature>
<evidence type="ECO:0000256" key="7">
    <source>
        <dbReference type="RuleBase" id="RU363032"/>
    </source>
</evidence>
<dbReference type="Pfam" id="PF00528">
    <property type="entry name" value="BPD_transp_1"/>
    <property type="match status" value="1"/>
</dbReference>
<dbReference type="HOGENOM" id="CLU_036879_0_0_0"/>
<evidence type="ECO:0000256" key="5">
    <source>
        <dbReference type="ARBA" id="ARBA00022989"/>
    </source>
</evidence>
<proteinExistence type="inferred from homology"/>
<feature type="transmembrane region" description="Helical" evidence="7">
    <location>
        <begin position="12"/>
        <end position="33"/>
    </location>
</feature>
<dbReference type="eggNOG" id="COG0601">
    <property type="taxonomic scope" value="Bacteria"/>
</dbReference>
<dbReference type="PROSITE" id="PS50928">
    <property type="entry name" value="ABC_TM1"/>
    <property type="match status" value="1"/>
</dbReference>
<dbReference type="SUPFAM" id="SSF161098">
    <property type="entry name" value="MetI-like"/>
    <property type="match status" value="1"/>
</dbReference>
<dbReference type="Pfam" id="PF19300">
    <property type="entry name" value="BPD_transp_1_N"/>
    <property type="match status" value="1"/>
</dbReference>
<dbReference type="AlphaFoldDB" id="A0A081C4L2"/>
<feature type="transmembrane region" description="Helical" evidence="7">
    <location>
        <begin position="135"/>
        <end position="162"/>
    </location>
</feature>
<keyword evidence="4 7" id="KW-0812">Transmembrane</keyword>
<keyword evidence="3" id="KW-1003">Cell membrane</keyword>
<evidence type="ECO:0000256" key="4">
    <source>
        <dbReference type="ARBA" id="ARBA00022692"/>
    </source>
</evidence>